<reference evidence="2 3" key="1">
    <citation type="journal article" date="2015" name="Genome Biol. Evol.">
        <title>Comparative Genomics of a Bacterivorous Green Alga Reveals Evolutionary Causalities and Consequences of Phago-Mixotrophic Mode of Nutrition.</title>
        <authorList>
            <person name="Burns J.A."/>
            <person name="Paasch A."/>
            <person name="Narechania A."/>
            <person name="Kim E."/>
        </authorList>
    </citation>
    <scope>NUCLEOTIDE SEQUENCE [LARGE SCALE GENOMIC DNA]</scope>
    <source>
        <strain evidence="2 3">PLY_AMNH</strain>
    </source>
</reference>
<dbReference type="AlphaFoldDB" id="A0AAE0LCA8"/>
<accession>A0AAE0LCA8</accession>
<comment type="caution">
    <text evidence="2">The sequence shown here is derived from an EMBL/GenBank/DDBJ whole genome shotgun (WGS) entry which is preliminary data.</text>
</comment>
<keyword evidence="3" id="KW-1185">Reference proteome</keyword>
<sequence>MKNHPVLEVDVQVIFDESGEACELEGEPPDDWVCVDAVVSFNMQGVLQAAVPPRQEPRLGAIGRYQLGKLRKPPSDGGSAKTTAGDSTGRRGAKKRMSYSYQEKAAALEVYDRVLEE</sequence>
<organism evidence="2 3">
    <name type="scientific">Cymbomonas tetramitiformis</name>
    <dbReference type="NCBI Taxonomy" id="36881"/>
    <lineage>
        <taxon>Eukaryota</taxon>
        <taxon>Viridiplantae</taxon>
        <taxon>Chlorophyta</taxon>
        <taxon>Pyramimonadophyceae</taxon>
        <taxon>Pyramimonadales</taxon>
        <taxon>Pyramimonadaceae</taxon>
        <taxon>Cymbomonas</taxon>
    </lineage>
</organism>
<evidence type="ECO:0000256" key="1">
    <source>
        <dbReference type="SAM" id="MobiDB-lite"/>
    </source>
</evidence>
<proteinExistence type="predicted"/>
<name>A0AAE0LCA8_9CHLO</name>
<dbReference type="EMBL" id="LGRX02004812">
    <property type="protein sequence ID" value="KAK3279529.1"/>
    <property type="molecule type" value="Genomic_DNA"/>
</dbReference>
<dbReference type="Proteomes" id="UP001190700">
    <property type="component" value="Unassembled WGS sequence"/>
</dbReference>
<evidence type="ECO:0000313" key="2">
    <source>
        <dbReference type="EMBL" id="KAK3279529.1"/>
    </source>
</evidence>
<evidence type="ECO:0000313" key="3">
    <source>
        <dbReference type="Proteomes" id="UP001190700"/>
    </source>
</evidence>
<feature type="region of interest" description="Disordered" evidence="1">
    <location>
        <begin position="62"/>
        <end position="99"/>
    </location>
</feature>
<gene>
    <name evidence="2" type="ORF">CYMTET_12594</name>
</gene>
<protein>
    <submittedName>
        <fullName evidence="2">Uncharacterized protein</fullName>
    </submittedName>
</protein>